<keyword evidence="18" id="KW-1185">Reference proteome</keyword>
<evidence type="ECO:0000313" key="19">
    <source>
        <dbReference type="Proteomes" id="UP000246114"/>
    </source>
</evidence>
<dbReference type="InterPro" id="IPR005580">
    <property type="entry name" value="DbpA/CsdA_RNA-bd_dom"/>
</dbReference>
<dbReference type="PROSITE" id="PS51192">
    <property type="entry name" value="HELICASE_ATP_BIND_1"/>
    <property type="match status" value="1"/>
</dbReference>
<dbReference type="GO" id="GO:0003723">
    <property type="term" value="F:RNA binding"/>
    <property type="evidence" value="ECO:0007669"/>
    <property type="project" value="UniProtKB-ARBA"/>
</dbReference>
<dbReference type="InterPro" id="IPR050079">
    <property type="entry name" value="DEAD_box_RNA_helicase"/>
</dbReference>
<dbReference type="Pfam" id="PF00271">
    <property type="entry name" value="Helicase_C"/>
    <property type="match status" value="1"/>
</dbReference>
<dbReference type="OrthoDB" id="9805696at2"/>
<evidence type="ECO:0000313" key="16">
    <source>
        <dbReference type="EMBL" id="PWL55616.1"/>
    </source>
</evidence>
<evidence type="ECO:0000256" key="2">
    <source>
        <dbReference type="ARBA" id="ARBA00022490"/>
    </source>
</evidence>
<keyword evidence="4 12" id="KW-0378">Hydrolase</keyword>
<feature type="domain" description="DEAD-box RNA helicase Q" evidence="15">
    <location>
        <begin position="4"/>
        <end position="32"/>
    </location>
</feature>
<dbReference type="InterPro" id="IPR001650">
    <property type="entry name" value="Helicase_C-like"/>
</dbReference>
<dbReference type="PANTHER" id="PTHR47959">
    <property type="entry name" value="ATP-DEPENDENT RNA HELICASE RHLE-RELATED"/>
    <property type="match status" value="1"/>
</dbReference>
<dbReference type="EC" id="3.6.4.13" evidence="1"/>
<dbReference type="AlphaFoldDB" id="A0A1I2PAK7"/>
<dbReference type="InterPro" id="IPR014001">
    <property type="entry name" value="Helicase_ATP-bd"/>
</dbReference>
<comment type="catalytic activity">
    <reaction evidence="9">
        <text>ATP + H2O = ADP + phosphate + H(+)</text>
        <dbReference type="Rhea" id="RHEA:13065"/>
        <dbReference type="ChEBI" id="CHEBI:15377"/>
        <dbReference type="ChEBI" id="CHEBI:15378"/>
        <dbReference type="ChEBI" id="CHEBI:30616"/>
        <dbReference type="ChEBI" id="CHEBI:43474"/>
        <dbReference type="ChEBI" id="CHEBI:456216"/>
        <dbReference type="EC" id="3.6.4.13"/>
    </reaction>
</comment>
<dbReference type="InterPro" id="IPR012677">
    <property type="entry name" value="Nucleotide-bd_a/b_plait_sf"/>
</dbReference>
<dbReference type="CDD" id="cd18787">
    <property type="entry name" value="SF2_C_DEAD"/>
    <property type="match status" value="1"/>
</dbReference>
<dbReference type="SMART" id="SM00487">
    <property type="entry name" value="DEXDc"/>
    <property type="match status" value="1"/>
</dbReference>
<dbReference type="EMBL" id="QAMZ01000005">
    <property type="protein sequence ID" value="PWL55616.1"/>
    <property type="molecule type" value="Genomic_DNA"/>
</dbReference>
<evidence type="ECO:0000256" key="4">
    <source>
        <dbReference type="ARBA" id="ARBA00022801"/>
    </source>
</evidence>
<dbReference type="PROSITE" id="PS51194">
    <property type="entry name" value="HELICASE_CTER"/>
    <property type="match status" value="1"/>
</dbReference>
<dbReference type="GeneID" id="90545521"/>
<dbReference type="SMART" id="SM00490">
    <property type="entry name" value="HELICc"/>
    <property type="match status" value="1"/>
</dbReference>
<dbReference type="eggNOG" id="COG0513">
    <property type="taxonomic scope" value="Bacteria"/>
</dbReference>
<dbReference type="PANTHER" id="PTHR47959:SF13">
    <property type="entry name" value="ATP-DEPENDENT RNA HELICASE RHLE"/>
    <property type="match status" value="1"/>
</dbReference>
<dbReference type="RefSeq" id="WP_035771126.1">
    <property type="nucleotide sequence ID" value="NZ_BAAACD010000039.1"/>
</dbReference>
<dbReference type="InterPro" id="IPR044742">
    <property type="entry name" value="DEAD/DEAH_RhlB"/>
</dbReference>
<dbReference type="FunFam" id="3.40.50.300:FF:000108">
    <property type="entry name" value="ATP-dependent RNA helicase RhlE"/>
    <property type="match status" value="1"/>
</dbReference>
<dbReference type="Pfam" id="PF25399">
    <property type="entry name" value="DeaD_dimer"/>
    <property type="match status" value="1"/>
</dbReference>
<dbReference type="Gene3D" id="3.30.70.330">
    <property type="match status" value="1"/>
</dbReference>
<evidence type="ECO:0000259" key="15">
    <source>
        <dbReference type="PROSITE" id="PS51195"/>
    </source>
</evidence>
<name>A0A1I2PAK7_9CLOT</name>
<keyword evidence="2" id="KW-0963">Cytoplasm</keyword>
<organism evidence="17 18">
    <name type="scientific">Clostridium cadaveris</name>
    <dbReference type="NCBI Taxonomy" id="1529"/>
    <lineage>
        <taxon>Bacteria</taxon>
        <taxon>Bacillati</taxon>
        <taxon>Bacillota</taxon>
        <taxon>Clostridia</taxon>
        <taxon>Eubacteriales</taxon>
        <taxon>Clostridiaceae</taxon>
        <taxon>Clostridium</taxon>
    </lineage>
</organism>
<sequence>METIRFEELNCSEAVKKAVREMGFEEATPIQSMAIPAVFEGRDVVGQAQTGTGKTAAFGIPTIDMVDEDLNAIQTLVLCPTRELAVQISEEFKKLAKYKKNIRILAVYGGESMEMQIRTLRRGVNIIIGTPGRVMDHMRRGTIKFDNLKSLVLDEADEMLNMGFREDIEEILNQIEGDIQALLFSATMKKNILEIVDKYFDNPQKIKVKQKELTNTHIDQKYIEVEERYKIEVLTRLIDIHNPKLSLIFCNTKRMVDEITDELVQKGYSCNKIHGDMNQGARLEVIKKFKTGDIKILVATDVAARGLDIDDVEMVFNYDVPNHEEFYVHRIGRTGRAGRLGTAITMTSPKEFYALKDIMSYTKMNITQEKIPSMNQLKKARTEKLMEDLKSTISEMDIDKYTSVLQEFEEEGITPVELAAVLLKNNLAFMDKEDIDMTPQRRQRNRTEGFRSQSRGGNREDLCRLFINIGKTKGVEPRDFVKFIAENGKIKGKVIGNIDIYDNYTFVNIPKEYEENIVKSLSKKKIKGCNVNVEIAKNKSNDGKRRRR</sequence>
<evidence type="ECO:0000256" key="12">
    <source>
        <dbReference type="RuleBase" id="RU000492"/>
    </source>
</evidence>
<dbReference type="GO" id="GO:0005829">
    <property type="term" value="C:cytosol"/>
    <property type="evidence" value="ECO:0007669"/>
    <property type="project" value="TreeGrafter"/>
</dbReference>
<dbReference type="GO" id="GO:0005524">
    <property type="term" value="F:ATP binding"/>
    <property type="evidence" value="ECO:0007669"/>
    <property type="project" value="UniProtKB-KW"/>
</dbReference>
<keyword evidence="6 12" id="KW-0067">ATP-binding</keyword>
<evidence type="ECO:0000259" key="13">
    <source>
        <dbReference type="PROSITE" id="PS51192"/>
    </source>
</evidence>
<evidence type="ECO:0000256" key="9">
    <source>
        <dbReference type="ARBA" id="ARBA00047984"/>
    </source>
</evidence>
<dbReference type="GO" id="GO:0016787">
    <property type="term" value="F:hydrolase activity"/>
    <property type="evidence" value="ECO:0007669"/>
    <property type="project" value="UniProtKB-KW"/>
</dbReference>
<dbReference type="InterPro" id="IPR011545">
    <property type="entry name" value="DEAD/DEAH_box_helicase_dom"/>
</dbReference>
<dbReference type="Pfam" id="PF00270">
    <property type="entry name" value="DEAD"/>
    <property type="match status" value="1"/>
</dbReference>
<feature type="domain" description="Helicase ATP-binding" evidence="13">
    <location>
        <begin position="35"/>
        <end position="206"/>
    </location>
</feature>
<dbReference type="Gene3D" id="3.40.50.300">
    <property type="entry name" value="P-loop containing nucleotide triphosphate hydrolases"/>
    <property type="match status" value="2"/>
</dbReference>
<comment type="similarity">
    <text evidence="8 12">Belongs to the DEAD box helicase family.</text>
</comment>
<evidence type="ECO:0000256" key="7">
    <source>
        <dbReference type="ARBA" id="ARBA00023016"/>
    </source>
</evidence>
<dbReference type="CDD" id="cd00268">
    <property type="entry name" value="DEADc"/>
    <property type="match status" value="1"/>
</dbReference>
<accession>A0A1I2PAK7</accession>
<evidence type="ECO:0000256" key="6">
    <source>
        <dbReference type="ARBA" id="ARBA00022840"/>
    </source>
</evidence>
<dbReference type="InterPro" id="IPR057325">
    <property type="entry name" value="DeaD_dimer"/>
</dbReference>
<evidence type="ECO:0000313" key="18">
    <source>
        <dbReference type="Proteomes" id="UP000182135"/>
    </source>
</evidence>
<dbReference type="InterPro" id="IPR027417">
    <property type="entry name" value="P-loop_NTPase"/>
</dbReference>
<evidence type="ECO:0000256" key="5">
    <source>
        <dbReference type="ARBA" id="ARBA00022806"/>
    </source>
</evidence>
<protein>
    <recommendedName>
        <fullName evidence="10">ATP-dependent RNA helicase CshA</fullName>
        <ecNumber evidence="1">3.6.4.13</ecNumber>
    </recommendedName>
</protein>
<keyword evidence="3 12" id="KW-0547">Nucleotide-binding</keyword>
<evidence type="ECO:0000256" key="3">
    <source>
        <dbReference type="ARBA" id="ARBA00022741"/>
    </source>
</evidence>
<dbReference type="EMBL" id="FOOE01000026">
    <property type="protein sequence ID" value="SFG10686.1"/>
    <property type="molecule type" value="Genomic_DNA"/>
</dbReference>
<dbReference type="SUPFAM" id="SSF52540">
    <property type="entry name" value="P-loop containing nucleoside triphosphate hydrolases"/>
    <property type="match status" value="1"/>
</dbReference>
<evidence type="ECO:0000256" key="8">
    <source>
        <dbReference type="ARBA" id="ARBA00038437"/>
    </source>
</evidence>
<feature type="domain" description="Helicase C-terminal" evidence="14">
    <location>
        <begin position="217"/>
        <end position="378"/>
    </location>
</feature>
<dbReference type="InterPro" id="IPR000629">
    <property type="entry name" value="RNA-helicase_DEAD-box_CS"/>
</dbReference>
<evidence type="ECO:0000256" key="10">
    <source>
        <dbReference type="ARBA" id="ARBA00067932"/>
    </source>
</evidence>
<gene>
    <name evidence="16" type="ORF">DBY38_01430</name>
    <name evidence="17" type="ORF">SAMN04487885_1269</name>
</gene>
<dbReference type="GO" id="GO:0003724">
    <property type="term" value="F:RNA helicase activity"/>
    <property type="evidence" value="ECO:0007669"/>
    <property type="project" value="UniProtKB-EC"/>
</dbReference>
<evidence type="ECO:0000256" key="11">
    <source>
        <dbReference type="PROSITE-ProRule" id="PRU00552"/>
    </source>
</evidence>
<dbReference type="STRING" id="1529.SAMN04487885_1269"/>
<dbReference type="PROSITE" id="PS51195">
    <property type="entry name" value="Q_MOTIF"/>
    <property type="match status" value="1"/>
</dbReference>
<reference evidence="16 19" key="2">
    <citation type="submission" date="2018-03" db="EMBL/GenBank/DDBJ databases">
        <title>The uncultured portion of the human microbiome is neutrally assembled.</title>
        <authorList>
            <person name="Jeraldo P."/>
            <person name="Boardman L."/>
            <person name="White B.A."/>
            <person name="Nelson H."/>
            <person name="Goldenfeld N."/>
            <person name="Chia N."/>
        </authorList>
    </citation>
    <scope>NUCLEOTIDE SEQUENCE [LARGE SCALE GENOMIC DNA]</scope>
    <source>
        <strain evidence="16">CIM:MAG 903</strain>
    </source>
</reference>
<proteinExistence type="inferred from homology"/>
<feature type="short sequence motif" description="Q motif" evidence="11">
    <location>
        <begin position="4"/>
        <end position="32"/>
    </location>
</feature>
<dbReference type="Pfam" id="PF03880">
    <property type="entry name" value="DbpA"/>
    <property type="match status" value="1"/>
</dbReference>
<dbReference type="CDD" id="cd12252">
    <property type="entry name" value="RRM_DbpA"/>
    <property type="match status" value="1"/>
</dbReference>
<evidence type="ECO:0000256" key="1">
    <source>
        <dbReference type="ARBA" id="ARBA00012552"/>
    </source>
</evidence>
<keyword evidence="7" id="KW-0346">Stress response</keyword>
<dbReference type="Proteomes" id="UP000246114">
    <property type="component" value="Unassembled WGS sequence"/>
</dbReference>
<dbReference type="PROSITE" id="PS00039">
    <property type="entry name" value="DEAD_ATP_HELICASE"/>
    <property type="match status" value="1"/>
</dbReference>
<evidence type="ECO:0000259" key="14">
    <source>
        <dbReference type="PROSITE" id="PS51194"/>
    </source>
</evidence>
<reference evidence="17 18" key="1">
    <citation type="submission" date="2016-10" db="EMBL/GenBank/DDBJ databases">
        <authorList>
            <person name="de Groot N.N."/>
        </authorList>
    </citation>
    <scope>NUCLEOTIDE SEQUENCE [LARGE SCALE GENOMIC DNA]</scope>
    <source>
        <strain evidence="17 18">NLAE-zl-G419</strain>
    </source>
</reference>
<dbReference type="InterPro" id="IPR014014">
    <property type="entry name" value="RNA_helicase_DEAD_Q_motif"/>
</dbReference>
<keyword evidence="5 12" id="KW-0347">Helicase</keyword>
<dbReference type="Proteomes" id="UP000182135">
    <property type="component" value="Unassembled WGS sequence"/>
</dbReference>
<evidence type="ECO:0000313" key="17">
    <source>
        <dbReference type="EMBL" id="SFG10686.1"/>
    </source>
</evidence>